<dbReference type="RefSeq" id="WP_064208706.1">
    <property type="nucleotide sequence ID" value="NZ_LVKC01000005.1"/>
</dbReference>
<dbReference type="InterPro" id="IPR013324">
    <property type="entry name" value="RNA_pol_sigma_r3/r4-like"/>
</dbReference>
<sequence>MTLTKHEKQICDNVRYFFKHDFERYSQLAELADLKSVRYDATNSSTNINRQEDKVIDASYYQEITDTVIEVVERIQDKRLKSVIKYRYFEHLSVWRISERMQYSESTIKQLINKALLLFAEMLAIITDIDLRKDDYIEKH</sequence>
<feature type="domain" description="RNA polymerase sigma-70 region 4" evidence="1">
    <location>
        <begin position="79"/>
        <end position="116"/>
    </location>
</feature>
<dbReference type="GO" id="GO:0003700">
    <property type="term" value="F:DNA-binding transcription factor activity"/>
    <property type="evidence" value="ECO:0007669"/>
    <property type="project" value="InterPro"/>
</dbReference>
<protein>
    <recommendedName>
        <fullName evidence="1">RNA polymerase sigma-70 region 4 domain-containing protein</fullName>
    </recommendedName>
</protein>
<dbReference type="EMBL" id="LVKI01000019">
    <property type="protein sequence ID" value="OAQ07935.1"/>
    <property type="molecule type" value="Genomic_DNA"/>
</dbReference>
<dbReference type="Proteomes" id="UP000078520">
    <property type="component" value="Unassembled WGS sequence"/>
</dbReference>
<comment type="caution">
    <text evidence="2">The sequence shown here is derived from an EMBL/GenBank/DDBJ whole genome shotgun (WGS) entry which is preliminary data.</text>
</comment>
<dbReference type="Pfam" id="PF04545">
    <property type="entry name" value="Sigma70_r4"/>
    <property type="match status" value="1"/>
</dbReference>
<evidence type="ECO:0000313" key="3">
    <source>
        <dbReference type="Proteomes" id="UP000078520"/>
    </source>
</evidence>
<dbReference type="GO" id="GO:0006352">
    <property type="term" value="P:DNA-templated transcription initiation"/>
    <property type="evidence" value="ECO:0007669"/>
    <property type="project" value="InterPro"/>
</dbReference>
<dbReference type="AlphaFoldDB" id="A0A179CAF9"/>
<accession>A0A179CAF9</accession>
<dbReference type="Gene3D" id="1.20.140.160">
    <property type="match status" value="1"/>
</dbReference>
<evidence type="ECO:0000313" key="2">
    <source>
        <dbReference type="EMBL" id="OAQ07935.1"/>
    </source>
</evidence>
<organism evidence="2 3">
    <name type="scientific">Ligilactobacillus aviarius</name>
    <dbReference type="NCBI Taxonomy" id="1606"/>
    <lineage>
        <taxon>Bacteria</taxon>
        <taxon>Bacillati</taxon>
        <taxon>Bacillota</taxon>
        <taxon>Bacilli</taxon>
        <taxon>Lactobacillales</taxon>
        <taxon>Lactobacillaceae</taxon>
        <taxon>Ligilactobacillus</taxon>
    </lineage>
</organism>
<reference evidence="3" key="1">
    <citation type="submission" date="2016-03" db="EMBL/GenBank/DDBJ databases">
        <authorList>
            <person name="Johnson T.J."/>
            <person name="Youmans B."/>
            <person name="Case K."/>
            <person name="Noll S."/>
        </authorList>
    </citation>
    <scope>NUCLEOTIDE SEQUENCE [LARGE SCALE GENOMIC DNA]</scope>
    <source>
        <strain evidence="3">UMNLAv8</strain>
    </source>
</reference>
<dbReference type="InterPro" id="IPR007630">
    <property type="entry name" value="RNA_pol_sigma70_r4"/>
</dbReference>
<evidence type="ECO:0000259" key="1">
    <source>
        <dbReference type="Pfam" id="PF04545"/>
    </source>
</evidence>
<gene>
    <name evidence="2" type="ORF">A3O14_04815</name>
</gene>
<name>A0A179CAF9_9LACO</name>
<proteinExistence type="predicted"/>
<dbReference type="SUPFAM" id="SSF88659">
    <property type="entry name" value="Sigma3 and sigma4 domains of RNA polymerase sigma factors"/>
    <property type="match status" value="1"/>
</dbReference>